<keyword evidence="3" id="KW-0411">Iron-sulfur</keyword>
<gene>
    <name evidence="5" type="ORF">SAMN05660748_0512</name>
</gene>
<dbReference type="SUPFAM" id="SSF63380">
    <property type="entry name" value="Riboflavin synthase domain-like"/>
    <property type="match status" value="1"/>
</dbReference>
<evidence type="ECO:0000313" key="6">
    <source>
        <dbReference type="Proteomes" id="UP000219435"/>
    </source>
</evidence>
<feature type="domain" description="FAD-binding FR-type" evidence="4">
    <location>
        <begin position="18"/>
        <end position="119"/>
    </location>
</feature>
<reference evidence="6" key="1">
    <citation type="submission" date="2017-08" db="EMBL/GenBank/DDBJ databases">
        <authorList>
            <person name="Varghese N."/>
            <person name="Submissions S."/>
        </authorList>
    </citation>
    <scope>NUCLEOTIDE SEQUENCE [LARGE SCALE GENOMIC DNA]</scope>
    <source>
        <strain evidence="6">DSM 4725</strain>
    </source>
</reference>
<evidence type="ECO:0000313" key="5">
    <source>
        <dbReference type="EMBL" id="SOC46894.1"/>
    </source>
</evidence>
<comment type="cofactor">
    <cofactor evidence="1">
        <name>FAD</name>
        <dbReference type="ChEBI" id="CHEBI:57692"/>
    </cofactor>
</comment>
<dbReference type="InterPro" id="IPR008333">
    <property type="entry name" value="Cbr1-like_FAD-bd_dom"/>
</dbReference>
<dbReference type="InterPro" id="IPR050415">
    <property type="entry name" value="MRET"/>
</dbReference>
<protein>
    <submittedName>
        <fullName evidence="5">Ferredoxin-NADP reductase</fullName>
    </submittedName>
</protein>
<keyword evidence="2" id="KW-0001">2Fe-2S</keyword>
<dbReference type="GO" id="GO:0016491">
    <property type="term" value="F:oxidoreductase activity"/>
    <property type="evidence" value="ECO:0007669"/>
    <property type="project" value="InterPro"/>
</dbReference>
<sequence>MTEDAAVLGAGVPDAPAGGWRTATVSGVRRPIQRSVQLRLDVHDRIDHLPGQHYVVRLTAEDGYTAQRSYSVASAPGDPLVELFVERLDDGEVSTHLADVVEPGDELEVRGPIGGWFVWDGTAPALLVAGGAGVVPFVSMLRHARAIGRDDLLRIAVSARTMAQLPYAEELVAAGALVVLTREQYGIRPAGRLRAEELLPLWEEGQTAYVCGSAAFAEAATQLLVASGRPAASIRVERFGPSGGPA</sequence>
<dbReference type="RefSeq" id="WP_245852324.1">
    <property type="nucleotide sequence ID" value="NZ_OBQI01000001.1"/>
</dbReference>
<organism evidence="5 6">
    <name type="scientific">Blastococcus aggregatus</name>
    <dbReference type="NCBI Taxonomy" id="38502"/>
    <lineage>
        <taxon>Bacteria</taxon>
        <taxon>Bacillati</taxon>
        <taxon>Actinomycetota</taxon>
        <taxon>Actinomycetes</taxon>
        <taxon>Geodermatophilales</taxon>
        <taxon>Geodermatophilaceae</taxon>
        <taxon>Blastococcus</taxon>
    </lineage>
</organism>
<dbReference type="Gene3D" id="3.40.50.80">
    <property type="entry name" value="Nucleotide-binding domain of ferredoxin-NADP reductase (FNR) module"/>
    <property type="match status" value="1"/>
</dbReference>
<proteinExistence type="predicted"/>
<dbReference type="InterPro" id="IPR017927">
    <property type="entry name" value="FAD-bd_FR_type"/>
</dbReference>
<keyword evidence="6" id="KW-1185">Reference proteome</keyword>
<evidence type="ECO:0000259" key="4">
    <source>
        <dbReference type="PROSITE" id="PS51384"/>
    </source>
</evidence>
<dbReference type="Proteomes" id="UP000219435">
    <property type="component" value="Unassembled WGS sequence"/>
</dbReference>
<dbReference type="PRINTS" id="PR00410">
    <property type="entry name" value="PHEHYDRXLASE"/>
</dbReference>
<dbReference type="InterPro" id="IPR017938">
    <property type="entry name" value="Riboflavin_synthase-like_b-brl"/>
</dbReference>
<evidence type="ECO:0000256" key="2">
    <source>
        <dbReference type="ARBA" id="ARBA00022714"/>
    </source>
</evidence>
<dbReference type="PANTHER" id="PTHR47354:SF5">
    <property type="entry name" value="PROTEIN RFBI"/>
    <property type="match status" value="1"/>
</dbReference>
<dbReference type="SUPFAM" id="SSF52343">
    <property type="entry name" value="Ferredoxin reductase-like, C-terminal NADP-linked domain"/>
    <property type="match status" value="1"/>
</dbReference>
<evidence type="ECO:0000256" key="3">
    <source>
        <dbReference type="ARBA" id="ARBA00023014"/>
    </source>
</evidence>
<dbReference type="GO" id="GO:0051537">
    <property type="term" value="F:2 iron, 2 sulfur cluster binding"/>
    <property type="evidence" value="ECO:0007669"/>
    <property type="project" value="UniProtKB-KW"/>
</dbReference>
<accession>A0A285UYC9</accession>
<dbReference type="Pfam" id="PF00970">
    <property type="entry name" value="FAD_binding_6"/>
    <property type="match status" value="1"/>
</dbReference>
<keyword evidence="2" id="KW-0408">Iron</keyword>
<dbReference type="PROSITE" id="PS51384">
    <property type="entry name" value="FAD_FR"/>
    <property type="match status" value="1"/>
</dbReference>
<dbReference type="Gene3D" id="2.40.30.10">
    <property type="entry name" value="Translation factors"/>
    <property type="match status" value="1"/>
</dbReference>
<name>A0A285UYC9_9ACTN</name>
<evidence type="ECO:0000256" key="1">
    <source>
        <dbReference type="ARBA" id="ARBA00001974"/>
    </source>
</evidence>
<dbReference type="AlphaFoldDB" id="A0A285UYC9"/>
<dbReference type="EMBL" id="OBQI01000001">
    <property type="protein sequence ID" value="SOC46894.1"/>
    <property type="molecule type" value="Genomic_DNA"/>
</dbReference>
<keyword evidence="2" id="KW-0479">Metal-binding</keyword>
<dbReference type="PANTHER" id="PTHR47354">
    <property type="entry name" value="NADH OXIDOREDUCTASE HCR"/>
    <property type="match status" value="1"/>
</dbReference>
<dbReference type="InterPro" id="IPR039261">
    <property type="entry name" value="FNR_nucleotide-bd"/>
</dbReference>